<reference evidence="3" key="1">
    <citation type="submission" date="2022-12" db="EMBL/GenBank/DDBJ databases">
        <title>Draft genome assemblies for two species of Escallonia (Escalloniales).</title>
        <authorList>
            <person name="Chanderbali A."/>
            <person name="Dervinis C."/>
            <person name="Anghel I."/>
            <person name="Soltis D."/>
            <person name="Soltis P."/>
            <person name="Zapata F."/>
        </authorList>
    </citation>
    <scope>NUCLEOTIDE SEQUENCE</scope>
    <source>
        <strain evidence="3">UCBG64.0493</strain>
        <tissue evidence="3">Leaf</tissue>
    </source>
</reference>
<dbReference type="EMBL" id="JAVXUP010000056">
    <property type="protein sequence ID" value="KAK3040320.1"/>
    <property type="molecule type" value="Genomic_DNA"/>
</dbReference>
<keyword evidence="1" id="KW-0175">Coiled coil</keyword>
<dbReference type="AlphaFoldDB" id="A0AA89BFF9"/>
<name>A0AA89BFF9_9ASTE</name>
<dbReference type="Proteomes" id="UP001188597">
    <property type="component" value="Unassembled WGS sequence"/>
</dbReference>
<accession>A0AA89BFF9</accession>
<comment type="caution">
    <text evidence="3">The sequence shown here is derived from an EMBL/GenBank/DDBJ whole genome shotgun (WGS) entry which is preliminary data.</text>
</comment>
<sequence length="518" mass="60230">MEYPLVEGWIAGAPELQEQANYGTDWETGIYEEQVKSGYRLPLYPFALEIFHHYKMVPSQLVPNGWRKLVGHLYLIKNFCCEADPTYFMKIFFELCFVKGVASNPGWYYIHNRQKLLKGGLKTYKNWHSRYFFTCCEDQADLGFDKKWNAYCKDIDNKNKPLPDTLTMHILSHIKLRARLSINEPLTEKQLKYGNIILHKWLEKVGVASNPGWYYIHNRQKLLKGGLKTYKNWHSRYFFTCCEDQADLGFDKKWNAYCKDIDNKNKPLPDTLTMHILSHIKLRARLSINEPLTEKQLKYGNIILHKPIPVDLSMYVCGAQMLSRFDMARKVAALDSQKKREAVAQAEEATKHAQELTKREADLLAQVEVFIWTHKHLTKITGEEAVMPLPEDTQQRRNVWHYQNRYYEKAMIEQLDLGKVVMDVLDACATNLRVVKLDEKQVSKDEEVAKILAESHPCKCATLRTSQLENDFFHPSSTAKIPVVNIIQRRVTFTLNLAVNNLTMICPYSIVICKSSHN</sequence>
<feature type="domain" description="Transposase (putative) gypsy type" evidence="2">
    <location>
        <begin position="32"/>
        <end position="80"/>
    </location>
</feature>
<feature type="coiled-coil region" evidence="1">
    <location>
        <begin position="339"/>
        <end position="366"/>
    </location>
</feature>
<organism evidence="3 4">
    <name type="scientific">Escallonia herrerae</name>
    <dbReference type="NCBI Taxonomy" id="1293975"/>
    <lineage>
        <taxon>Eukaryota</taxon>
        <taxon>Viridiplantae</taxon>
        <taxon>Streptophyta</taxon>
        <taxon>Embryophyta</taxon>
        <taxon>Tracheophyta</taxon>
        <taxon>Spermatophyta</taxon>
        <taxon>Magnoliopsida</taxon>
        <taxon>eudicotyledons</taxon>
        <taxon>Gunneridae</taxon>
        <taxon>Pentapetalae</taxon>
        <taxon>asterids</taxon>
        <taxon>campanulids</taxon>
        <taxon>Escalloniales</taxon>
        <taxon>Escalloniaceae</taxon>
        <taxon>Escallonia</taxon>
    </lineage>
</organism>
<gene>
    <name evidence="3" type="ORF">RJ639_029374</name>
</gene>
<dbReference type="InterPro" id="IPR007321">
    <property type="entry name" value="Transposase_28"/>
</dbReference>
<keyword evidence="4" id="KW-1185">Reference proteome</keyword>
<evidence type="ECO:0000259" key="2">
    <source>
        <dbReference type="Pfam" id="PF04195"/>
    </source>
</evidence>
<evidence type="ECO:0000256" key="1">
    <source>
        <dbReference type="SAM" id="Coils"/>
    </source>
</evidence>
<dbReference type="Pfam" id="PF04195">
    <property type="entry name" value="Transposase_28"/>
    <property type="match status" value="1"/>
</dbReference>
<evidence type="ECO:0000313" key="4">
    <source>
        <dbReference type="Proteomes" id="UP001188597"/>
    </source>
</evidence>
<evidence type="ECO:0000313" key="3">
    <source>
        <dbReference type="EMBL" id="KAK3040320.1"/>
    </source>
</evidence>
<protein>
    <recommendedName>
        <fullName evidence="2">Transposase (putative) gypsy type domain-containing protein</fullName>
    </recommendedName>
</protein>
<proteinExistence type="predicted"/>